<keyword evidence="2" id="KW-1185">Reference proteome</keyword>
<accession>A0A9N9ICZ3</accession>
<dbReference type="EMBL" id="CAJVQA010014334">
    <property type="protein sequence ID" value="CAG8730458.1"/>
    <property type="molecule type" value="Genomic_DNA"/>
</dbReference>
<dbReference type="OrthoDB" id="2441667at2759"/>
<organism evidence="1 2">
    <name type="scientific">Cetraspora pellucida</name>
    <dbReference type="NCBI Taxonomy" id="1433469"/>
    <lineage>
        <taxon>Eukaryota</taxon>
        <taxon>Fungi</taxon>
        <taxon>Fungi incertae sedis</taxon>
        <taxon>Mucoromycota</taxon>
        <taxon>Glomeromycotina</taxon>
        <taxon>Glomeromycetes</taxon>
        <taxon>Diversisporales</taxon>
        <taxon>Gigasporaceae</taxon>
        <taxon>Cetraspora</taxon>
    </lineage>
</organism>
<reference evidence="1" key="1">
    <citation type="submission" date="2021-06" db="EMBL/GenBank/DDBJ databases">
        <authorList>
            <person name="Kallberg Y."/>
            <person name="Tangrot J."/>
            <person name="Rosling A."/>
        </authorList>
    </citation>
    <scope>NUCLEOTIDE SEQUENCE</scope>
    <source>
        <strain evidence="1">FL966</strain>
    </source>
</reference>
<gene>
    <name evidence="1" type="ORF">CPELLU_LOCUS13461</name>
</gene>
<comment type="caution">
    <text evidence="1">The sequence shown here is derived from an EMBL/GenBank/DDBJ whole genome shotgun (WGS) entry which is preliminary data.</text>
</comment>
<sequence length="133" mass="15454">MSEWSWPFEGPYAEFIHAHSLPNFAKYAKTEVVQPHLEKSKYTMPKSPWNMPYSYASYKENENIDFIGLFTMNIDRFMTKNMVNRLQEMVKNGKISEDDKIPTEQAVKSWISRFSKSLKELSAAEVLTSETSA</sequence>
<evidence type="ECO:0000313" key="2">
    <source>
        <dbReference type="Proteomes" id="UP000789759"/>
    </source>
</evidence>
<proteinExistence type="predicted"/>
<dbReference type="Proteomes" id="UP000789759">
    <property type="component" value="Unassembled WGS sequence"/>
</dbReference>
<name>A0A9N9ICZ3_9GLOM</name>
<dbReference type="AlphaFoldDB" id="A0A9N9ICZ3"/>
<evidence type="ECO:0000313" key="1">
    <source>
        <dbReference type="EMBL" id="CAG8730458.1"/>
    </source>
</evidence>
<protein>
    <submittedName>
        <fullName evidence="1">6080_t:CDS:1</fullName>
    </submittedName>
</protein>